<dbReference type="RefSeq" id="WP_274142549.1">
    <property type="nucleotide sequence ID" value="NZ_JAJUBB010000008.1"/>
</dbReference>
<protein>
    <recommendedName>
        <fullName evidence="4">Lipoprotein</fullName>
    </recommendedName>
</protein>
<evidence type="ECO:0008006" key="4">
    <source>
        <dbReference type="Google" id="ProtNLM"/>
    </source>
</evidence>
<name>A0ABT5QLX5_9GAMM</name>
<feature type="chain" id="PRO_5047452218" description="Lipoprotein" evidence="1">
    <location>
        <begin position="24"/>
        <end position="514"/>
    </location>
</feature>
<keyword evidence="3" id="KW-1185">Reference proteome</keyword>
<evidence type="ECO:0000313" key="3">
    <source>
        <dbReference type="Proteomes" id="UP001149821"/>
    </source>
</evidence>
<feature type="signal peptide" evidence="1">
    <location>
        <begin position="1"/>
        <end position="23"/>
    </location>
</feature>
<dbReference type="EMBL" id="JAJUBB010000008">
    <property type="protein sequence ID" value="MDD1781986.1"/>
    <property type="molecule type" value="Genomic_DNA"/>
</dbReference>
<reference evidence="2" key="1">
    <citation type="submission" date="2021-12" db="EMBL/GenBank/DDBJ databases">
        <title>Enterovibrio ZSDZ35 sp. nov. and Enterovibrio ZSDZ42 sp. nov., isolated from coastal seawater in Qingdao.</title>
        <authorList>
            <person name="Zhang P."/>
        </authorList>
    </citation>
    <scope>NUCLEOTIDE SEQUENCE</scope>
    <source>
        <strain evidence="2">ZSDZ35</strain>
    </source>
</reference>
<gene>
    <name evidence="2" type="ORF">LRP49_12475</name>
</gene>
<dbReference type="PROSITE" id="PS51257">
    <property type="entry name" value="PROKAR_LIPOPROTEIN"/>
    <property type="match status" value="1"/>
</dbReference>
<evidence type="ECO:0000313" key="2">
    <source>
        <dbReference type="EMBL" id="MDD1781986.1"/>
    </source>
</evidence>
<dbReference type="Proteomes" id="UP001149821">
    <property type="component" value="Unassembled WGS sequence"/>
</dbReference>
<sequence>MFSLNHRLPQTLLALTLATLLSACSTSPSGPVELGNSDDLLGESKATQQDTITAQRFMLRGDITLGHEVRTITPCGSNTQYWLQLPANLNQEGMALSSSPYSAIYGEVIGEFVPPAVDGFAADYPATFKVTQLNLMSAEISGCKQARDKTVASGNEPFWSVSMSGDTLKYQQMGEQSETYPLTARSISPAARVYDAENASLTLTPALCNDTMSDSIYGWKSTFSQDGETRKGCATLSADDPTQNWVAQYRGQTRLGDTTLTTTLTLNADHSATTVYEQVGSAPLTETGVWQQSSDNKVHVMMSRHQGQYLISEREFTRHGFVLTADSEIVNGSKYSLGPDGLSLSLVVGTEKHLTSPGAEVKSRADFNPKVNAALNAYLGDTIDEVPDTKYRWLTQDLNGDNNKELLVLTDWCGSGGCTVLIFANQNGHWQFNSRITLAHVPFQMSNATTNGWHDLIFPVGGGGAKPASHVLQFNGVRYPGNPSVAPKVSIPDTSDTQLFADGLYPQREGVTLK</sequence>
<keyword evidence="1" id="KW-0732">Signal</keyword>
<proteinExistence type="predicted"/>
<comment type="caution">
    <text evidence="2">The sequence shown here is derived from an EMBL/GenBank/DDBJ whole genome shotgun (WGS) entry which is preliminary data.</text>
</comment>
<evidence type="ECO:0000256" key="1">
    <source>
        <dbReference type="SAM" id="SignalP"/>
    </source>
</evidence>
<accession>A0ABT5QLX5</accession>
<organism evidence="2 3">
    <name type="scientific">Enterovibrio qingdaonensis</name>
    <dbReference type="NCBI Taxonomy" id="2899818"/>
    <lineage>
        <taxon>Bacteria</taxon>
        <taxon>Pseudomonadati</taxon>
        <taxon>Pseudomonadota</taxon>
        <taxon>Gammaproteobacteria</taxon>
        <taxon>Vibrionales</taxon>
        <taxon>Vibrionaceae</taxon>
        <taxon>Enterovibrio</taxon>
    </lineage>
</organism>